<dbReference type="EMBL" id="GGEC01063135">
    <property type="protein sequence ID" value="MBX43619.1"/>
    <property type="molecule type" value="Transcribed_RNA"/>
</dbReference>
<organism evidence="1">
    <name type="scientific">Rhizophora mucronata</name>
    <name type="common">Asiatic mangrove</name>
    <dbReference type="NCBI Taxonomy" id="61149"/>
    <lineage>
        <taxon>Eukaryota</taxon>
        <taxon>Viridiplantae</taxon>
        <taxon>Streptophyta</taxon>
        <taxon>Embryophyta</taxon>
        <taxon>Tracheophyta</taxon>
        <taxon>Spermatophyta</taxon>
        <taxon>Magnoliopsida</taxon>
        <taxon>eudicotyledons</taxon>
        <taxon>Gunneridae</taxon>
        <taxon>Pentapetalae</taxon>
        <taxon>rosids</taxon>
        <taxon>fabids</taxon>
        <taxon>Malpighiales</taxon>
        <taxon>Rhizophoraceae</taxon>
        <taxon>Rhizophora</taxon>
    </lineage>
</organism>
<evidence type="ECO:0000313" key="1">
    <source>
        <dbReference type="EMBL" id="MBX43619.1"/>
    </source>
</evidence>
<reference evidence="1" key="1">
    <citation type="submission" date="2018-02" db="EMBL/GenBank/DDBJ databases">
        <title>Rhizophora mucronata_Transcriptome.</title>
        <authorList>
            <person name="Meera S.P."/>
            <person name="Sreeshan A."/>
            <person name="Augustine A."/>
        </authorList>
    </citation>
    <scope>NUCLEOTIDE SEQUENCE</scope>
    <source>
        <tissue evidence="1">Leaf</tissue>
    </source>
</reference>
<proteinExistence type="predicted"/>
<dbReference type="AlphaFoldDB" id="A0A2P2NMB2"/>
<name>A0A2P2NMB2_RHIMU</name>
<protein>
    <submittedName>
        <fullName evidence="1">Uncharacterized protein</fullName>
    </submittedName>
</protein>
<accession>A0A2P2NMB2</accession>
<sequence length="34" mass="3845">MEKKHKAFSQNMPSLKKKLKTITSFGNKKLVGVP</sequence>